<evidence type="ECO:0000256" key="7">
    <source>
        <dbReference type="ARBA" id="ARBA00023244"/>
    </source>
</evidence>
<dbReference type="InterPro" id="IPR033659">
    <property type="entry name" value="Ferrochelatase_N"/>
</dbReference>
<comment type="catalytic activity">
    <reaction evidence="8">
        <text>Fe-coproporphyrin III + 2 H(+) = coproporphyrin III + Fe(2+)</text>
        <dbReference type="Rhea" id="RHEA:49572"/>
        <dbReference type="ChEBI" id="CHEBI:15378"/>
        <dbReference type="ChEBI" id="CHEBI:29033"/>
        <dbReference type="ChEBI" id="CHEBI:68438"/>
        <dbReference type="ChEBI" id="CHEBI:131725"/>
        <dbReference type="EC" id="4.99.1.9"/>
    </reaction>
    <physiologicalReaction direction="right-to-left" evidence="8">
        <dbReference type="Rhea" id="RHEA:49574"/>
    </physiologicalReaction>
</comment>
<evidence type="ECO:0000256" key="8">
    <source>
        <dbReference type="ARBA" id="ARBA00024536"/>
    </source>
</evidence>
<comment type="function">
    <text evidence="9 10">Catalyzes the ferrous insertion into protoporphyrin IX.</text>
</comment>
<dbReference type="GO" id="GO:0005737">
    <property type="term" value="C:cytoplasm"/>
    <property type="evidence" value="ECO:0007669"/>
    <property type="project" value="UniProtKB-SubCell"/>
</dbReference>
<dbReference type="AlphaFoldDB" id="A0A2I7N8V5"/>
<dbReference type="Pfam" id="PF00762">
    <property type="entry name" value="Ferrochelatase"/>
    <property type="match status" value="1"/>
</dbReference>
<dbReference type="PANTHER" id="PTHR11108">
    <property type="entry name" value="FERROCHELATASE"/>
    <property type="match status" value="1"/>
</dbReference>
<dbReference type="SUPFAM" id="SSF53800">
    <property type="entry name" value="Chelatase"/>
    <property type="match status" value="1"/>
</dbReference>
<dbReference type="CDD" id="cd03411">
    <property type="entry name" value="Ferrochelatase_N"/>
    <property type="match status" value="1"/>
</dbReference>
<dbReference type="InterPro" id="IPR033644">
    <property type="entry name" value="Ferrochelatase_C"/>
</dbReference>
<accession>A0A2I7N8V5</accession>
<dbReference type="UniPathway" id="UPA00252">
    <property type="reaction ID" value="UER00325"/>
</dbReference>
<dbReference type="InterPro" id="IPR001015">
    <property type="entry name" value="Ferrochelatase"/>
</dbReference>
<evidence type="ECO:0000256" key="6">
    <source>
        <dbReference type="ARBA" id="ARBA00023239"/>
    </source>
</evidence>
<evidence type="ECO:0000256" key="1">
    <source>
        <dbReference type="ARBA" id="ARBA00007718"/>
    </source>
</evidence>
<evidence type="ECO:0000256" key="2">
    <source>
        <dbReference type="ARBA" id="ARBA00022490"/>
    </source>
</evidence>
<evidence type="ECO:0000313" key="12">
    <source>
        <dbReference type="Proteomes" id="UP000236655"/>
    </source>
</evidence>
<dbReference type="EMBL" id="CP024847">
    <property type="protein sequence ID" value="AUR52897.1"/>
    <property type="molecule type" value="Genomic_DNA"/>
</dbReference>
<comment type="similarity">
    <text evidence="1 9 10">Belongs to the ferrochelatase family.</text>
</comment>
<keyword evidence="6 9" id="KW-0456">Lyase</keyword>
<gene>
    <name evidence="9" type="primary">hemH</name>
    <name evidence="11" type="ORF">CUN60_11535</name>
</gene>
<evidence type="ECO:0000256" key="4">
    <source>
        <dbReference type="ARBA" id="ARBA00023004"/>
    </source>
</evidence>
<keyword evidence="5 9" id="KW-0350">Heme biosynthesis</keyword>
<comment type="catalytic activity">
    <reaction evidence="9 10">
        <text>heme b + 2 H(+) = protoporphyrin IX + Fe(2+)</text>
        <dbReference type="Rhea" id="RHEA:22584"/>
        <dbReference type="ChEBI" id="CHEBI:15378"/>
        <dbReference type="ChEBI" id="CHEBI:29033"/>
        <dbReference type="ChEBI" id="CHEBI:57306"/>
        <dbReference type="ChEBI" id="CHEBI:60344"/>
        <dbReference type="EC" id="4.98.1.1"/>
    </reaction>
</comment>
<dbReference type="GO" id="GO:0006783">
    <property type="term" value="P:heme biosynthetic process"/>
    <property type="evidence" value="ECO:0007669"/>
    <property type="project" value="UniProtKB-UniRule"/>
</dbReference>
<evidence type="ECO:0000313" key="11">
    <source>
        <dbReference type="EMBL" id="AUR52897.1"/>
    </source>
</evidence>
<feature type="binding site" evidence="9">
    <location>
        <position position="280"/>
    </location>
    <ligand>
        <name>Fe(2+)</name>
        <dbReference type="ChEBI" id="CHEBI:29033"/>
    </ligand>
</feature>
<evidence type="ECO:0000256" key="9">
    <source>
        <dbReference type="HAMAP-Rule" id="MF_00323"/>
    </source>
</evidence>
<comment type="pathway">
    <text evidence="9 10">Porphyrin-containing compound metabolism; protoheme biosynthesis; protoheme from protoporphyrin-IX: step 1/1.</text>
</comment>
<dbReference type="HAMAP" id="MF_00323">
    <property type="entry name" value="Ferrochelatase"/>
    <property type="match status" value="1"/>
</dbReference>
<dbReference type="FunFam" id="3.40.50.1400:FF:000002">
    <property type="entry name" value="Ferrochelatase"/>
    <property type="match status" value="1"/>
</dbReference>
<dbReference type="GO" id="GO:0004325">
    <property type="term" value="F:ferrochelatase activity"/>
    <property type="evidence" value="ECO:0007669"/>
    <property type="project" value="UniProtKB-UniRule"/>
</dbReference>
<dbReference type="InterPro" id="IPR019772">
    <property type="entry name" value="Ferrochelatase_AS"/>
</dbReference>
<name>A0A2I7N8V5_9NEIS</name>
<keyword evidence="12" id="KW-1185">Reference proteome</keyword>
<dbReference type="NCBIfam" id="TIGR00109">
    <property type="entry name" value="hemH"/>
    <property type="match status" value="1"/>
</dbReference>
<reference evidence="12" key="1">
    <citation type="submission" date="2017-11" db="EMBL/GenBank/DDBJ databases">
        <authorList>
            <person name="Chan K.G."/>
            <person name="Lee L.S."/>
        </authorList>
    </citation>
    <scope>NUCLEOTIDE SEQUENCE [LARGE SCALE GENOMIC DNA]</scope>
    <source>
        <strain evidence="12">DSM 100970</strain>
    </source>
</reference>
<keyword evidence="2 9" id="KW-0963">Cytoplasm</keyword>
<evidence type="ECO:0000256" key="10">
    <source>
        <dbReference type="RuleBase" id="RU000607"/>
    </source>
</evidence>
<comment type="subcellular location">
    <subcellularLocation>
        <location evidence="9 10">Cytoplasm</location>
    </subcellularLocation>
</comment>
<keyword evidence="3 9" id="KW-0479">Metal-binding</keyword>
<keyword evidence="7 9" id="KW-0627">Porphyrin biosynthesis</keyword>
<proteinExistence type="inferred from homology"/>
<dbReference type="Proteomes" id="UP000236655">
    <property type="component" value="Chromosome"/>
</dbReference>
<dbReference type="GO" id="GO:0046872">
    <property type="term" value="F:metal ion binding"/>
    <property type="evidence" value="ECO:0007669"/>
    <property type="project" value="UniProtKB-KW"/>
</dbReference>
<keyword evidence="4 9" id="KW-0408">Iron</keyword>
<dbReference type="Gene3D" id="3.40.50.1400">
    <property type="match status" value="2"/>
</dbReference>
<dbReference type="KEGG" id="nba:CUN60_11535"/>
<dbReference type="PANTHER" id="PTHR11108:SF1">
    <property type="entry name" value="FERROCHELATASE, MITOCHONDRIAL"/>
    <property type="match status" value="1"/>
</dbReference>
<organism evidence="11 12">
    <name type="scientific">Aquella oligotrophica</name>
    <dbReference type="NCBI Taxonomy" id="2067065"/>
    <lineage>
        <taxon>Bacteria</taxon>
        <taxon>Pseudomonadati</taxon>
        <taxon>Pseudomonadota</taxon>
        <taxon>Betaproteobacteria</taxon>
        <taxon>Neisseriales</taxon>
        <taxon>Neisseriaceae</taxon>
        <taxon>Aquella</taxon>
    </lineage>
</organism>
<dbReference type="EC" id="4.98.1.1" evidence="9 10"/>
<protein>
    <recommendedName>
        <fullName evidence="9 10">Ferrochelatase</fullName>
        <ecNumber evidence="9 10">4.98.1.1</ecNumber>
    </recommendedName>
    <alternativeName>
        <fullName evidence="9">Heme synthase</fullName>
    </alternativeName>
    <alternativeName>
        <fullName evidence="9">Protoheme ferro-lyase</fullName>
    </alternativeName>
</protein>
<evidence type="ECO:0000256" key="5">
    <source>
        <dbReference type="ARBA" id="ARBA00023133"/>
    </source>
</evidence>
<evidence type="ECO:0000256" key="3">
    <source>
        <dbReference type="ARBA" id="ARBA00022723"/>
    </source>
</evidence>
<dbReference type="CDD" id="cd00419">
    <property type="entry name" value="Ferrochelatase_C"/>
    <property type="match status" value="1"/>
</dbReference>
<feature type="binding site" evidence="9">
    <location>
        <position position="198"/>
    </location>
    <ligand>
        <name>Fe(2+)</name>
        <dbReference type="ChEBI" id="CHEBI:29033"/>
    </ligand>
</feature>
<dbReference type="PROSITE" id="PS00534">
    <property type="entry name" value="FERROCHELATASE"/>
    <property type="match status" value="1"/>
</dbReference>
<sequence length="324" mass="37276">MLTDFSRKLILLVNLGSPDELSVVAIRKFLRIFLSDQRVVGLPKLLWYPILYGIILPIRAKKLLHKYQQIWHSSNSSPLVYYTQEQSRLLQEKIANGYTVDYAFSYGSTSIAEVLNQEKYKHFESLIVIPLYPQYSSSTTASVFDQLAKYYRAKYFIPEIQFINSFSSNPVYIKAIADKIRQHWELNGRAERLLVSFHSVPVALIEKGDSYFEECKLTYFLLCKELAINPEIDAKLSFQSKFGRAKWIEPATSDVVELFAKTQIKTVDVVCPGFMSDCLETLEEIAIMNKEIFIANGGYDLRYISCLNDDPVVADILNELIRKE</sequence>